<dbReference type="RefSeq" id="WP_167301032.1">
    <property type="nucleotide sequence ID" value="NZ_JAASQV010000004.1"/>
</dbReference>
<reference evidence="2 3" key="1">
    <citation type="submission" date="2020-03" db="EMBL/GenBank/DDBJ databases">
        <title>Genomic Encyclopedia of Type Strains, Phase IV (KMG-IV): sequencing the most valuable type-strain genomes for metagenomic binning, comparative biology and taxonomic classification.</title>
        <authorList>
            <person name="Goeker M."/>
        </authorList>
    </citation>
    <scope>NUCLEOTIDE SEQUENCE [LARGE SCALE GENOMIC DNA]</scope>
    <source>
        <strain evidence="2 3">DSM 4733</strain>
    </source>
</reference>
<gene>
    <name evidence="2" type="ORF">FHR20_003692</name>
</gene>
<feature type="region of interest" description="Disordered" evidence="1">
    <location>
        <begin position="126"/>
        <end position="150"/>
    </location>
</feature>
<evidence type="ECO:0000313" key="3">
    <source>
        <dbReference type="Proteomes" id="UP000564677"/>
    </source>
</evidence>
<feature type="region of interest" description="Disordered" evidence="1">
    <location>
        <begin position="1"/>
        <end position="35"/>
    </location>
</feature>
<feature type="compositionally biased region" description="Low complexity" evidence="1">
    <location>
        <begin position="127"/>
        <end position="141"/>
    </location>
</feature>
<sequence length="150" mass="14303">MDEDDRPTDKGPPHGPGPATPLEIPGLGSIPPIGALPNPLGRLPADAIAQGLGITGIAAQSPGIGLPFPPLSPQAAPQGIFGHPIGNPAAPLGAALPIHPGNPGATGPGIQIGSIAGQLGSLLPFSAAPTPGGMPGAAPAAGDKDDPLPS</sequence>
<protein>
    <submittedName>
        <fullName evidence="2">Uncharacterized protein</fullName>
    </submittedName>
</protein>
<dbReference type="AlphaFoldDB" id="A0A7X5ZX16"/>
<evidence type="ECO:0000313" key="2">
    <source>
        <dbReference type="EMBL" id="NIJ66716.1"/>
    </source>
</evidence>
<accession>A0A7X5ZX16</accession>
<proteinExistence type="predicted"/>
<dbReference type="Proteomes" id="UP000564677">
    <property type="component" value="Unassembled WGS sequence"/>
</dbReference>
<dbReference type="EMBL" id="JAASQV010000004">
    <property type="protein sequence ID" value="NIJ66716.1"/>
    <property type="molecule type" value="Genomic_DNA"/>
</dbReference>
<organism evidence="2 3">
    <name type="scientific">Sphingomonas leidyi</name>
    <dbReference type="NCBI Taxonomy" id="68569"/>
    <lineage>
        <taxon>Bacteria</taxon>
        <taxon>Pseudomonadati</taxon>
        <taxon>Pseudomonadota</taxon>
        <taxon>Alphaproteobacteria</taxon>
        <taxon>Sphingomonadales</taxon>
        <taxon>Sphingomonadaceae</taxon>
        <taxon>Sphingomonas</taxon>
    </lineage>
</organism>
<comment type="caution">
    <text evidence="2">The sequence shown here is derived from an EMBL/GenBank/DDBJ whole genome shotgun (WGS) entry which is preliminary data.</text>
</comment>
<keyword evidence="3" id="KW-1185">Reference proteome</keyword>
<name>A0A7X5ZX16_9SPHN</name>
<feature type="region of interest" description="Disordered" evidence="1">
    <location>
        <begin position="59"/>
        <end position="84"/>
    </location>
</feature>
<evidence type="ECO:0000256" key="1">
    <source>
        <dbReference type="SAM" id="MobiDB-lite"/>
    </source>
</evidence>